<gene>
    <name evidence="13" type="ORF">NADFUDRAFT_50704</name>
</gene>
<evidence type="ECO:0000256" key="4">
    <source>
        <dbReference type="ARBA" id="ARBA00012759"/>
    </source>
</evidence>
<dbReference type="GO" id="GO:0016579">
    <property type="term" value="P:protein deubiquitination"/>
    <property type="evidence" value="ECO:0007669"/>
    <property type="project" value="InterPro"/>
</dbReference>
<dbReference type="GO" id="GO:0004843">
    <property type="term" value="F:cysteine-type deubiquitinase activity"/>
    <property type="evidence" value="ECO:0007669"/>
    <property type="project" value="UniProtKB-EC"/>
</dbReference>
<dbReference type="InterPro" id="IPR028889">
    <property type="entry name" value="USP"/>
</dbReference>
<evidence type="ECO:0000256" key="10">
    <source>
        <dbReference type="SAM" id="MobiDB-lite"/>
    </source>
</evidence>
<evidence type="ECO:0000256" key="6">
    <source>
        <dbReference type="ARBA" id="ARBA00022786"/>
    </source>
</evidence>
<dbReference type="PROSITE" id="PS50235">
    <property type="entry name" value="USP_3"/>
    <property type="match status" value="1"/>
</dbReference>
<dbReference type="GO" id="GO:0004175">
    <property type="term" value="F:endopeptidase activity"/>
    <property type="evidence" value="ECO:0007669"/>
    <property type="project" value="UniProtKB-ARBA"/>
</dbReference>
<feature type="domain" description="USP" evidence="12">
    <location>
        <begin position="255"/>
        <end position="583"/>
    </location>
</feature>
<keyword evidence="6" id="KW-0833">Ubl conjugation pathway</keyword>
<evidence type="ECO:0000256" key="7">
    <source>
        <dbReference type="ARBA" id="ARBA00022801"/>
    </source>
</evidence>
<evidence type="ECO:0000313" key="13">
    <source>
        <dbReference type="EMBL" id="ODQ66799.1"/>
    </source>
</evidence>
<evidence type="ECO:0000259" key="11">
    <source>
        <dbReference type="PROSITE" id="PS50144"/>
    </source>
</evidence>
<dbReference type="Gene3D" id="2.60.210.10">
    <property type="entry name" value="Apoptosis, Tumor Necrosis Factor Receptor Associated Protein 2, Chain A"/>
    <property type="match status" value="1"/>
</dbReference>
<keyword evidence="8" id="KW-0788">Thiol protease</keyword>
<dbReference type="InterPro" id="IPR018200">
    <property type="entry name" value="USP_CS"/>
</dbReference>
<evidence type="ECO:0000256" key="9">
    <source>
        <dbReference type="ARBA" id="ARBA00023242"/>
    </source>
</evidence>
<evidence type="ECO:0000256" key="2">
    <source>
        <dbReference type="ARBA" id="ARBA00004123"/>
    </source>
</evidence>
<dbReference type="Pfam" id="PF00443">
    <property type="entry name" value="UCH"/>
    <property type="match status" value="1"/>
</dbReference>
<evidence type="ECO:0000256" key="5">
    <source>
        <dbReference type="ARBA" id="ARBA00022670"/>
    </source>
</evidence>
<dbReference type="InterPro" id="IPR002083">
    <property type="entry name" value="MATH/TRAF_dom"/>
</dbReference>
<dbReference type="CDD" id="cd02659">
    <property type="entry name" value="peptidase_C19C"/>
    <property type="match status" value="1"/>
</dbReference>
<reference evidence="13 14" key="1">
    <citation type="journal article" date="2016" name="Proc. Natl. Acad. Sci. U.S.A.">
        <title>Comparative genomics of biotechnologically important yeasts.</title>
        <authorList>
            <person name="Riley R."/>
            <person name="Haridas S."/>
            <person name="Wolfe K.H."/>
            <person name="Lopes M.R."/>
            <person name="Hittinger C.T."/>
            <person name="Goeker M."/>
            <person name="Salamov A.A."/>
            <person name="Wisecaver J.H."/>
            <person name="Long T.M."/>
            <person name="Calvey C.H."/>
            <person name="Aerts A.L."/>
            <person name="Barry K.W."/>
            <person name="Choi C."/>
            <person name="Clum A."/>
            <person name="Coughlan A.Y."/>
            <person name="Deshpande S."/>
            <person name="Douglass A.P."/>
            <person name="Hanson S.J."/>
            <person name="Klenk H.-P."/>
            <person name="LaButti K.M."/>
            <person name="Lapidus A."/>
            <person name="Lindquist E.A."/>
            <person name="Lipzen A.M."/>
            <person name="Meier-Kolthoff J.P."/>
            <person name="Ohm R.A."/>
            <person name="Otillar R.P."/>
            <person name="Pangilinan J.L."/>
            <person name="Peng Y."/>
            <person name="Rokas A."/>
            <person name="Rosa C.A."/>
            <person name="Scheuner C."/>
            <person name="Sibirny A.A."/>
            <person name="Slot J.C."/>
            <person name="Stielow J.B."/>
            <person name="Sun H."/>
            <person name="Kurtzman C.P."/>
            <person name="Blackwell M."/>
            <person name="Grigoriev I.V."/>
            <person name="Jeffries T.W."/>
        </authorList>
    </citation>
    <scope>NUCLEOTIDE SEQUENCE [LARGE SCALE GENOMIC DNA]</scope>
    <source>
        <strain evidence="13 14">DSM 6958</strain>
    </source>
</reference>
<comment type="similarity">
    <text evidence="3">Belongs to the peptidase C19 family.</text>
</comment>
<dbReference type="Pfam" id="PF14533">
    <property type="entry name" value="USP7_C2"/>
    <property type="match status" value="1"/>
</dbReference>
<dbReference type="PANTHER" id="PTHR24006">
    <property type="entry name" value="UBIQUITIN CARBOXYL-TERMINAL HYDROLASE"/>
    <property type="match status" value="1"/>
</dbReference>
<evidence type="ECO:0000256" key="8">
    <source>
        <dbReference type="ARBA" id="ARBA00022807"/>
    </source>
</evidence>
<dbReference type="InterPro" id="IPR024729">
    <property type="entry name" value="USP7_ICP0-binding_dom"/>
</dbReference>
<comment type="catalytic activity">
    <reaction evidence="1">
        <text>Thiol-dependent hydrolysis of ester, thioester, amide, peptide and isopeptide bonds formed by the C-terminal Gly of ubiquitin (a 76-residue protein attached to proteins as an intracellular targeting signal).</text>
        <dbReference type="EC" id="3.4.19.12"/>
    </reaction>
</comment>
<dbReference type="PANTHER" id="PTHR24006:SF644">
    <property type="entry name" value="UBIQUITIN CARBOXYL-TERMINAL HYDROLASE 7"/>
    <property type="match status" value="1"/>
</dbReference>
<name>A0A1E3PMZ5_9ASCO</name>
<dbReference type="FunFam" id="3.90.70.10:FF:000005">
    <property type="entry name" value="Ubiquitin carboxyl-terminal hydrolase 7"/>
    <property type="match status" value="1"/>
</dbReference>
<dbReference type="Gene3D" id="3.10.20.90">
    <property type="entry name" value="Phosphatidylinositol 3-kinase Catalytic Subunit, Chain A, domain 1"/>
    <property type="match status" value="2"/>
</dbReference>
<dbReference type="InterPro" id="IPR050164">
    <property type="entry name" value="Peptidase_C19"/>
</dbReference>
<feature type="domain" description="MATH" evidence="11">
    <location>
        <begin position="72"/>
        <end position="229"/>
    </location>
</feature>
<dbReference type="OrthoDB" id="289038at2759"/>
<keyword evidence="7" id="KW-0378">Hydrolase</keyword>
<dbReference type="InterPro" id="IPR038765">
    <property type="entry name" value="Papain-like_cys_pep_sf"/>
</dbReference>
<organism evidence="13 14">
    <name type="scientific">Nadsonia fulvescens var. elongata DSM 6958</name>
    <dbReference type="NCBI Taxonomy" id="857566"/>
    <lineage>
        <taxon>Eukaryota</taxon>
        <taxon>Fungi</taxon>
        <taxon>Dikarya</taxon>
        <taxon>Ascomycota</taxon>
        <taxon>Saccharomycotina</taxon>
        <taxon>Dipodascomycetes</taxon>
        <taxon>Dipodascales</taxon>
        <taxon>Dipodascales incertae sedis</taxon>
        <taxon>Nadsonia</taxon>
    </lineage>
</organism>
<dbReference type="STRING" id="857566.A0A1E3PMZ5"/>
<dbReference type="SUPFAM" id="SSF54001">
    <property type="entry name" value="Cysteine proteinases"/>
    <property type="match status" value="1"/>
</dbReference>
<dbReference type="EMBL" id="KV454408">
    <property type="protein sequence ID" value="ODQ66799.1"/>
    <property type="molecule type" value="Genomic_DNA"/>
</dbReference>
<feature type="compositionally biased region" description="Basic and acidic residues" evidence="10">
    <location>
        <begin position="922"/>
        <end position="934"/>
    </location>
</feature>
<evidence type="ECO:0000256" key="3">
    <source>
        <dbReference type="ARBA" id="ARBA00009085"/>
    </source>
</evidence>
<dbReference type="GO" id="GO:0031647">
    <property type="term" value="P:regulation of protein stability"/>
    <property type="evidence" value="ECO:0007669"/>
    <property type="project" value="TreeGrafter"/>
</dbReference>
<dbReference type="PROSITE" id="PS00973">
    <property type="entry name" value="USP_2"/>
    <property type="match status" value="1"/>
</dbReference>
<dbReference type="InterPro" id="IPR001394">
    <property type="entry name" value="Peptidase_C19_UCH"/>
</dbReference>
<keyword evidence="14" id="KW-1185">Reference proteome</keyword>
<dbReference type="Pfam" id="PF12436">
    <property type="entry name" value="USP7_ICP0_bdg"/>
    <property type="match status" value="1"/>
</dbReference>
<dbReference type="EC" id="3.4.19.12" evidence="4"/>
<dbReference type="GO" id="GO:0006508">
    <property type="term" value="P:proteolysis"/>
    <property type="evidence" value="ECO:0007669"/>
    <property type="project" value="UniProtKB-KW"/>
</dbReference>
<evidence type="ECO:0000313" key="14">
    <source>
        <dbReference type="Proteomes" id="UP000095009"/>
    </source>
</evidence>
<dbReference type="GO" id="GO:0140492">
    <property type="term" value="F:metal-dependent deubiquitinase activity"/>
    <property type="evidence" value="ECO:0007669"/>
    <property type="project" value="UniProtKB-ARBA"/>
</dbReference>
<dbReference type="Gene3D" id="3.90.70.10">
    <property type="entry name" value="Cysteine proteinases"/>
    <property type="match status" value="1"/>
</dbReference>
<dbReference type="GO" id="GO:0005829">
    <property type="term" value="C:cytosol"/>
    <property type="evidence" value="ECO:0007669"/>
    <property type="project" value="TreeGrafter"/>
</dbReference>
<dbReference type="PROSITE" id="PS00972">
    <property type="entry name" value="USP_1"/>
    <property type="match status" value="1"/>
</dbReference>
<protein>
    <recommendedName>
        <fullName evidence="4">ubiquitinyl hydrolase 1</fullName>
        <ecNumber evidence="4">3.4.19.12</ecNumber>
    </recommendedName>
</protein>
<dbReference type="Proteomes" id="UP000095009">
    <property type="component" value="Unassembled WGS sequence"/>
</dbReference>
<keyword evidence="9" id="KW-0539">Nucleus</keyword>
<accession>A0A1E3PMZ5</accession>
<evidence type="ECO:0000256" key="1">
    <source>
        <dbReference type="ARBA" id="ARBA00000707"/>
    </source>
</evidence>
<dbReference type="GO" id="GO:0005634">
    <property type="term" value="C:nucleus"/>
    <property type="evidence" value="ECO:0007669"/>
    <property type="project" value="UniProtKB-SubCell"/>
</dbReference>
<dbReference type="InterPro" id="IPR008974">
    <property type="entry name" value="TRAF-like"/>
</dbReference>
<sequence length="1280" mass="146884">MDSFHGVQSMDVDPKLDYDSPSVINNDQLSDAGTLAELEERADNLQFMKQKAFSSFATTNDGLSEGLEVDEESTFTWEIKDWQSLEKKTHGPRFTFHNYNWDILLFPHGNNSPSVSLYLNASPADSKSSSPESSVEIGMDAGAGEVENVPLKTNEAEQDWAVCAQFSLVMWNPDDPSIYQVSSAQHRFNNSETDWGFTNFYDIRRLAERHLDSSGALLENNKVNISAFIRVIKDPTGVLWHNFINYDSKKVTGYIGIKNQGATCYLNSLLQSLYFTNQFRKVVYQIPTETETPNESVVLALQRCFYTLQTANYPLDTLELTRSFGWDSGDAFTQHDVQELLRVLMDSLETRMKTTAVEGALSDIFVGEMKSYIKCVNVDFESSRKEEYWDIQLNVKGMKNVEDSFKDYIQVEMLEGENQYQATGFGLQDAKKGVVFQSFPPVLHLQLKRYEYDFQRDMMVKNNDRYEFPQEIDFSPFLDETSTIKDENWEYALHGVLVHSGDLNAGHYYALLKPQKDGDWYKFDDDRVTKATLKEVLDDNYGSGNGNNGDLLSGGFGRTMNLRQMRLQIKRHTSAYMLVYIRKNKLDTVLSPVVESDVPSYIPQQLAEELAEEQRRRKEREEQHLYTYIKVTSDRQIQRHHSFDIANWDIKHAREADEEGAKPRTLRVKKSLKLKELMKVIADDYGIDNIESFRLWTCCSRQNRTVRPDIPLDPNHEQIVEEIMEASSKANILRFWIEEASYDQNGVQIPWKIGYGDSSITTPEQVLNQEPSLQDQSNLQLQPTTKDSNILIFAKYFDPFKQSLEYIGHFVVDKNSFVEILKPLVCKKLGWVASSTMINVFEEVKPMMISPIGPKTTFDIAELGNGDIICFQKVYPKEEMAHVKGYRDAVSFYSFLLNRVKISFFSYKAFRKANEEPANGEIKPDTESESKLEDGNNTSITNNDDDDEDEFEFWISKKDTFDQLVEKVSEYINAKPTHIRLYCQGLNGSIRIIRKTNDVLKNILSSCYADNLSTVMYYEKLDMSLAELEALRPTRVSWLTQGVMEDTKVDLLVPRNGTYGELLNILRMKLGIADKVSNLEIKLWTSSSNIQKIKDMPVHNAPIDNHAGHFYATLKTADELSFEKQMEALQSNVLNPDLVSLDDEPEQLLEEETFRYIQVFHFQKDTHRTHGIPIPFLLIKGEKFLDTKKRLQNALGFPDVLYSKTKFAAIRGADPHSKPVYFETNNDKTISSAPGVQDSQSSDNLELFRELNDEDSIGLDHFDRTPVKHGYSERAIFIKH</sequence>
<dbReference type="AlphaFoldDB" id="A0A1E3PMZ5"/>
<proteinExistence type="inferred from homology"/>
<feature type="region of interest" description="Disordered" evidence="10">
    <location>
        <begin position="916"/>
        <end position="947"/>
    </location>
</feature>
<evidence type="ECO:0000259" key="12">
    <source>
        <dbReference type="PROSITE" id="PS50235"/>
    </source>
</evidence>
<keyword evidence="5" id="KW-0645">Protease</keyword>
<dbReference type="InterPro" id="IPR029346">
    <property type="entry name" value="USP_C"/>
</dbReference>
<dbReference type="SUPFAM" id="SSF49599">
    <property type="entry name" value="TRAF domain-like"/>
    <property type="match status" value="1"/>
</dbReference>
<dbReference type="PROSITE" id="PS50144">
    <property type="entry name" value="MATH"/>
    <property type="match status" value="1"/>
</dbReference>
<comment type="subcellular location">
    <subcellularLocation>
        <location evidence="2">Nucleus</location>
    </subcellularLocation>
</comment>